<protein>
    <submittedName>
        <fullName evidence="1">Uncharacterized protein</fullName>
    </submittedName>
</protein>
<dbReference type="EMBL" id="JAUUTY010000006">
    <property type="protein sequence ID" value="KAK1619680.1"/>
    <property type="molecule type" value="Genomic_DNA"/>
</dbReference>
<dbReference type="Proteomes" id="UP001231189">
    <property type="component" value="Unassembled WGS sequence"/>
</dbReference>
<name>A0AAD8RDX1_LOLMU</name>
<evidence type="ECO:0000313" key="2">
    <source>
        <dbReference type="Proteomes" id="UP001231189"/>
    </source>
</evidence>
<gene>
    <name evidence="1" type="ORF">QYE76_025197</name>
</gene>
<organism evidence="1 2">
    <name type="scientific">Lolium multiflorum</name>
    <name type="common">Italian ryegrass</name>
    <name type="synonym">Lolium perenne subsp. multiflorum</name>
    <dbReference type="NCBI Taxonomy" id="4521"/>
    <lineage>
        <taxon>Eukaryota</taxon>
        <taxon>Viridiplantae</taxon>
        <taxon>Streptophyta</taxon>
        <taxon>Embryophyta</taxon>
        <taxon>Tracheophyta</taxon>
        <taxon>Spermatophyta</taxon>
        <taxon>Magnoliopsida</taxon>
        <taxon>Liliopsida</taxon>
        <taxon>Poales</taxon>
        <taxon>Poaceae</taxon>
        <taxon>BOP clade</taxon>
        <taxon>Pooideae</taxon>
        <taxon>Poodae</taxon>
        <taxon>Poeae</taxon>
        <taxon>Poeae Chloroplast Group 2 (Poeae type)</taxon>
        <taxon>Loliodinae</taxon>
        <taxon>Loliinae</taxon>
        <taxon>Lolium</taxon>
    </lineage>
</organism>
<proteinExistence type="predicted"/>
<sequence>MYCPGRLEPPDDTGSNLGQCMVECVFQGRSSSTAPSKRCRARALEQEAASTTMAVGKSSISPSGWYISRFEPI</sequence>
<accession>A0AAD8RDX1</accession>
<reference evidence="1" key="1">
    <citation type="submission" date="2023-07" db="EMBL/GenBank/DDBJ databases">
        <title>A chromosome-level genome assembly of Lolium multiflorum.</title>
        <authorList>
            <person name="Chen Y."/>
            <person name="Copetti D."/>
            <person name="Kolliker R."/>
            <person name="Studer B."/>
        </authorList>
    </citation>
    <scope>NUCLEOTIDE SEQUENCE</scope>
    <source>
        <strain evidence="1">02402/16</strain>
        <tissue evidence="1">Leaf</tissue>
    </source>
</reference>
<evidence type="ECO:0000313" key="1">
    <source>
        <dbReference type="EMBL" id="KAK1619680.1"/>
    </source>
</evidence>
<comment type="caution">
    <text evidence="1">The sequence shown here is derived from an EMBL/GenBank/DDBJ whole genome shotgun (WGS) entry which is preliminary data.</text>
</comment>
<keyword evidence="2" id="KW-1185">Reference proteome</keyword>
<dbReference type="AlphaFoldDB" id="A0AAD8RDX1"/>